<evidence type="ECO:0000313" key="1">
    <source>
        <dbReference type="EMBL" id="KAG2188544.1"/>
    </source>
</evidence>
<name>A0A8H7URS4_9FUNG</name>
<organism evidence="1 2">
    <name type="scientific">Umbelopsis vinacea</name>
    <dbReference type="NCBI Taxonomy" id="44442"/>
    <lineage>
        <taxon>Eukaryota</taxon>
        <taxon>Fungi</taxon>
        <taxon>Fungi incertae sedis</taxon>
        <taxon>Mucoromycota</taxon>
        <taxon>Mucoromycotina</taxon>
        <taxon>Umbelopsidomycetes</taxon>
        <taxon>Umbelopsidales</taxon>
        <taxon>Umbelopsidaceae</taxon>
        <taxon>Umbelopsis</taxon>
    </lineage>
</organism>
<comment type="caution">
    <text evidence="1">The sequence shown here is derived from an EMBL/GenBank/DDBJ whole genome shotgun (WGS) entry which is preliminary data.</text>
</comment>
<evidence type="ECO:0008006" key="3">
    <source>
        <dbReference type="Google" id="ProtNLM"/>
    </source>
</evidence>
<gene>
    <name evidence="1" type="ORF">INT44_001298</name>
</gene>
<sequence length="99" mass="11282">MPSFVIVGGADKKISLEHQGHPCPRCKSHESVQLTRSETQFIVFNVRVGKPNNMRVRYECANCSWNGKVLPLYNVMLETQMMKDSLYFDYSATGTTYSL</sequence>
<protein>
    <recommendedName>
        <fullName evidence="3">Zinc-ribbon 15 domain-containing protein</fullName>
    </recommendedName>
</protein>
<dbReference type="AlphaFoldDB" id="A0A8H7URS4"/>
<dbReference type="Proteomes" id="UP000612746">
    <property type="component" value="Unassembled WGS sequence"/>
</dbReference>
<keyword evidence="2" id="KW-1185">Reference proteome</keyword>
<evidence type="ECO:0000313" key="2">
    <source>
        <dbReference type="Proteomes" id="UP000612746"/>
    </source>
</evidence>
<accession>A0A8H7URS4</accession>
<reference evidence="1" key="1">
    <citation type="submission" date="2020-12" db="EMBL/GenBank/DDBJ databases">
        <title>Metabolic potential, ecology and presence of endohyphal bacteria is reflected in genomic diversity of Mucoromycotina.</title>
        <authorList>
            <person name="Muszewska A."/>
            <person name="Okrasinska A."/>
            <person name="Steczkiewicz K."/>
            <person name="Drgas O."/>
            <person name="Orlowska M."/>
            <person name="Perlinska-Lenart U."/>
            <person name="Aleksandrzak-Piekarczyk T."/>
            <person name="Szatraj K."/>
            <person name="Zielenkiewicz U."/>
            <person name="Pilsyk S."/>
            <person name="Malc E."/>
            <person name="Mieczkowski P."/>
            <person name="Kruszewska J.S."/>
            <person name="Biernat P."/>
            <person name="Pawlowska J."/>
        </authorList>
    </citation>
    <scope>NUCLEOTIDE SEQUENCE</scope>
    <source>
        <strain evidence="1">WA0000051536</strain>
    </source>
</reference>
<proteinExistence type="predicted"/>
<dbReference type="EMBL" id="JAEPRA010000002">
    <property type="protein sequence ID" value="KAG2188544.1"/>
    <property type="molecule type" value="Genomic_DNA"/>
</dbReference>
<dbReference type="OrthoDB" id="2222436at2759"/>